<proteinExistence type="predicted"/>
<evidence type="ECO:0000313" key="2">
    <source>
        <dbReference type="Proteomes" id="UP000030745"/>
    </source>
</evidence>
<sequence>MHPSKNVHAPEVGGAIYSLFRQNARYKQSPTISFRSADCFVYCYKDGMLVERIRLSLLESLDRNASTPSLAVVLETEPSSNPYSFNTLVDAVPPRMFEAPSHARGVFEVQARRRRAPPRTRLQLPTRHLGVEEDFYEAPAAVAAAAELRLPDAILPKYADFVYQVMLRA</sequence>
<feature type="non-terminal residue" evidence="1">
    <location>
        <position position="169"/>
    </location>
</feature>
<dbReference type="Proteomes" id="UP000030745">
    <property type="component" value="Unassembled WGS sequence"/>
</dbReference>
<dbReference type="RefSeq" id="XP_012199773.1">
    <property type="nucleotide sequence ID" value="XM_012344383.1"/>
</dbReference>
<keyword evidence="2" id="KW-1185">Reference proteome</keyword>
<reference evidence="1 2" key="1">
    <citation type="journal article" date="2013" name="PLoS Genet.">
        <title>Distinctive expansion of potential virulence genes in the genome of the oomycete fish pathogen Saprolegnia parasitica.</title>
        <authorList>
            <person name="Jiang R.H."/>
            <person name="de Bruijn I."/>
            <person name="Haas B.J."/>
            <person name="Belmonte R."/>
            <person name="Lobach L."/>
            <person name="Christie J."/>
            <person name="van den Ackerveken G."/>
            <person name="Bottin A."/>
            <person name="Bulone V."/>
            <person name="Diaz-Moreno S.M."/>
            <person name="Dumas B."/>
            <person name="Fan L."/>
            <person name="Gaulin E."/>
            <person name="Govers F."/>
            <person name="Grenville-Briggs L.J."/>
            <person name="Horner N.R."/>
            <person name="Levin J.Z."/>
            <person name="Mammella M."/>
            <person name="Meijer H.J."/>
            <person name="Morris P."/>
            <person name="Nusbaum C."/>
            <person name="Oome S."/>
            <person name="Phillips A.J."/>
            <person name="van Rooyen D."/>
            <person name="Rzeszutek E."/>
            <person name="Saraiva M."/>
            <person name="Secombes C.J."/>
            <person name="Seidl M.F."/>
            <person name="Snel B."/>
            <person name="Stassen J.H."/>
            <person name="Sykes S."/>
            <person name="Tripathy S."/>
            <person name="van den Berg H."/>
            <person name="Vega-Arreguin J.C."/>
            <person name="Wawra S."/>
            <person name="Young S.K."/>
            <person name="Zeng Q."/>
            <person name="Dieguez-Uribeondo J."/>
            <person name="Russ C."/>
            <person name="Tyler B.M."/>
            <person name="van West P."/>
        </authorList>
    </citation>
    <scope>NUCLEOTIDE SEQUENCE [LARGE SCALE GENOMIC DNA]</scope>
    <source>
        <strain evidence="1 2">CBS 223.65</strain>
    </source>
</reference>
<gene>
    <name evidence="1" type="ORF">SPRG_05668</name>
</gene>
<protein>
    <submittedName>
        <fullName evidence="1">Uncharacterized protein</fullName>
    </submittedName>
</protein>
<dbReference type="GeneID" id="24128056"/>
<evidence type="ECO:0000313" key="1">
    <source>
        <dbReference type="EMBL" id="KDO29719.1"/>
    </source>
</evidence>
<dbReference type="VEuPathDB" id="FungiDB:SPRG_05668"/>
<name>A0A067CG71_SAPPC</name>
<accession>A0A067CG71</accession>
<dbReference type="OrthoDB" id="10579635at2759"/>
<dbReference type="KEGG" id="spar:SPRG_05668"/>
<dbReference type="EMBL" id="KK583205">
    <property type="protein sequence ID" value="KDO29719.1"/>
    <property type="molecule type" value="Genomic_DNA"/>
</dbReference>
<dbReference type="AlphaFoldDB" id="A0A067CG71"/>
<organism evidence="1 2">
    <name type="scientific">Saprolegnia parasitica (strain CBS 223.65)</name>
    <dbReference type="NCBI Taxonomy" id="695850"/>
    <lineage>
        <taxon>Eukaryota</taxon>
        <taxon>Sar</taxon>
        <taxon>Stramenopiles</taxon>
        <taxon>Oomycota</taxon>
        <taxon>Saprolegniomycetes</taxon>
        <taxon>Saprolegniales</taxon>
        <taxon>Saprolegniaceae</taxon>
        <taxon>Saprolegnia</taxon>
    </lineage>
</organism>